<dbReference type="Gene3D" id="6.10.140.470">
    <property type="match status" value="1"/>
</dbReference>
<dbReference type="SUPFAM" id="SSF50044">
    <property type="entry name" value="SH3-domain"/>
    <property type="match status" value="1"/>
</dbReference>
<gene>
    <name evidence="18" type="primary">Dgri\GH16262</name>
    <name evidence="18" type="ORF">Dgri_GH16262</name>
</gene>
<evidence type="ECO:0000256" key="14">
    <source>
        <dbReference type="SAM" id="Phobius"/>
    </source>
</evidence>
<comment type="similarity">
    <text evidence="3">Belongs to the FNBP1 family.</text>
</comment>
<feature type="compositionally biased region" description="Polar residues" evidence="13">
    <location>
        <begin position="581"/>
        <end position="606"/>
    </location>
</feature>
<protein>
    <submittedName>
        <fullName evidence="18">GH16262</fullName>
    </submittedName>
</protein>
<feature type="coiled-coil region" evidence="12">
    <location>
        <begin position="438"/>
        <end position="512"/>
    </location>
</feature>
<dbReference type="Pfam" id="PF00018">
    <property type="entry name" value="SH3_1"/>
    <property type="match status" value="1"/>
</dbReference>
<evidence type="ECO:0000256" key="3">
    <source>
        <dbReference type="ARBA" id="ARBA00009426"/>
    </source>
</evidence>
<keyword evidence="8 11" id="KW-0175">Coiled coil</keyword>
<dbReference type="PROSITE" id="PS51741">
    <property type="entry name" value="F_BAR"/>
    <property type="match status" value="1"/>
</dbReference>
<evidence type="ECO:0000256" key="9">
    <source>
        <dbReference type="ARBA" id="ARBA00023136"/>
    </source>
</evidence>
<keyword evidence="4 10" id="KW-0728">SH3 domain</keyword>
<dbReference type="PhylomeDB" id="B4IXU4"/>
<dbReference type="FunFam" id="1.20.1270.60:FF:000002">
    <property type="entry name" value="Formin-binding protein 1-like isoform 1"/>
    <property type="match status" value="1"/>
</dbReference>
<dbReference type="FunFam" id="2.30.30.40:FF:000203">
    <property type="entry name" value="Cdc42-interacting protein 4, isoform F"/>
    <property type="match status" value="1"/>
</dbReference>
<dbReference type="InterPro" id="IPR057870">
    <property type="entry name" value="HR1_TOCA"/>
</dbReference>
<evidence type="ECO:0000256" key="8">
    <source>
        <dbReference type="ARBA" id="ARBA00023054"/>
    </source>
</evidence>
<feature type="region of interest" description="Disordered" evidence="13">
    <location>
        <begin position="512"/>
        <end position="606"/>
    </location>
</feature>
<dbReference type="OMA" id="YADGWWE"/>
<evidence type="ECO:0000256" key="12">
    <source>
        <dbReference type="SAM" id="Coils"/>
    </source>
</evidence>
<reference evidence="18 19" key="1">
    <citation type="journal article" date="2007" name="Nature">
        <title>Evolution of genes and genomes on the Drosophila phylogeny.</title>
        <authorList>
            <consortium name="Drosophila 12 Genomes Consortium"/>
            <person name="Clark A.G."/>
            <person name="Eisen M.B."/>
            <person name="Smith D.R."/>
            <person name="Bergman C.M."/>
            <person name="Oliver B."/>
            <person name="Markow T.A."/>
            <person name="Kaufman T.C."/>
            <person name="Kellis M."/>
            <person name="Gelbart W."/>
            <person name="Iyer V.N."/>
            <person name="Pollard D.A."/>
            <person name="Sackton T.B."/>
            <person name="Larracuente A.M."/>
            <person name="Singh N.D."/>
            <person name="Abad J.P."/>
            <person name="Abt D.N."/>
            <person name="Adryan B."/>
            <person name="Aguade M."/>
            <person name="Akashi H."/>
            <person name="Anderson W.W."/>
            <person name="Aquadro C.F."/>
            <person name="Ardell D.H."/>
            <person name="Arguello R."/>
            <person name="Artieri C.G."/>
            <person name="Barbash D.A."/>
            <person name="Barker D."/>
            <person name="Barsanti P."/>
            <person name="Batterham P."/>
            <person name="Batzoglou S."/>
            <person name="Begun D."/>
            <person name="Bhutkar A."/>
            <person name="Blanco E."/>
            <person name="Bosak S.A."/>
            <person name="Bradley R.K."/>
            <person name="Brand A.D."/>
            <person name="Brent M.R."/>
            <person name="Brooks A.N."/>
            <person name="Brown R.H."/>
            <person name="Butlin R.K."/>
            <person name="Caggese C."/>
            <person name="Calvi B.R."/>
            <person name="Bernardo de Carvalho A."/>
            <person name="Caspi A."/>
            <person name="Castrezana S."/>
            <person name="Celniker S.E."/>
            <person name="Chang J.L."/>
            <person name="Chapple C."/>
            <person name="Chatterji S."/>
            <person name="Chinwalla A."/>
            <person name="Civetta A."/>
            <person name="Clifton S.W."/>
            <person name="Comeron J.M."/>
            <person name="Costello J.C."/>
            <person name="Coyne J.A."/>
            <person name="Daub J."/>
            <person name="David R.G."/>
            <person name="Delcher A.L."/>
            <person name="Delehaunty K."/>
            <person name="Do C.B."/>
            <person name="Ebling H."/>
            <person name="Edwards K."/>
            <person name="Eickbush T."/>
            <person name="Evans J.D."/>
            <person name="Filipski A."/>
            <person name="Findeiss S."/>
            <person name="Freyhult E."/>
            <person name="Fulton L."/>
            <person name="Fulton R."/>
            <person name="Garcia A.C."/>
            <person name="Gardiner A."/>
            <person name="Garfield D.A."/>
            <person name="Garvin B.E."/>
            <person name="Gibson G."/>
            <person name="Gilbert D."/>
            <person name="Gnerre S."/>
            <person name="Godfrey J."/>
            <person name="Good R."/>
            <person name="Gotea V."/>
            <person name="Gravely B."/>
            <person name="Greenberg A.J."/>
            <person name="Griffiths-Jones S."/>
            <person name="Gross S."/>
            <person name="Guigo R."/>
            <person name="Gustafson E.A."/>
            <person name="Haerty W."/>
            <person name="Hahn M.W."/>
            <person name="Halligan D.L."/>
            <person name="Halpern A.L."/>
            <person name="Halter G.M."/>
            <person name="Han M.V."/>
            <person name="Heger A."/>
            <person name="Hillier L."/>
            <person name="Hinrichs A.S."/>
            <person name="Holmes I."/>
            <person name="Hoskins R.A."/>
            <person name="Hubisz M.J."/>
            <person name="Hultmark D."/>
            <person name="Huntley M.A."/>
            <person name="Jaffe D.B."/>
            <person name="Jagadeeshan S."/>
            <person name="Jeck W.R."/>
            <person name="Johnson J."/>
            <person name="Jones C.D."/>
            <person name="Jordan W.C."/>
            <person name="Karpen G.H."/>
            <person name="Kataoka E."/>
            <person name="Keightley P.D."/>
            <person name="Kheradpour P."/>
            <person name="Kirkness E.F."/>
            <person name="Koerich L.B."/>
            <person name="Kristiansen K."/>
            <person name="Kudrna D."/>
            <person name="Kulathinal R.J."/>
            <person name="Kumar S."/>
            <person name="Kwok R."/>
            <person name="Lander E."/>
            <person name="Langley C.H."/>
            <person name="Lapoint R."/>
            <person name="Lazzaro B.P."/>
            <person name="Lee S.J."/>
            <person name="Levesque L."/>
            <person name="Li R."/>
            <person name="Lin C.F."/>
            <person name="Lin M.F."/>
            <person name="Lindblad-Toh K."/>
            <person name="Llopart A."/>
            <person name="Long M."/>
            <person name="Low L."/>
            <person name="Lozovsky E."/>
            <person name="Lu J."/>
            <person name="Luo M."/>
            <person name="Machado C.A."/>
            <person name="Makalowski W."/>
            <person name="Marzo M."/>
            <person name="Matsuda M."/>
            <person name="Matzkin L."/>
            <person name="McAllister B."/>
            <person name="McBride C.S."/>
            <person name="McKernan B."/>
            <person name="McKernan K."/>
            <person name="Mendez-Lago M."/>
            <person name="Minx P."/>
            <person name="Mollenhauer M.U."/>
            <person name="Montooth K."/>
            <person name="Mount S.M."/>
            <person name="Mu X."/>
            <person name="Myers E."/>
            <person name="Negre B."/>
            <person name="Newfeld S."/>
            <person name="Nielsen R."/>
            <person name="Noor M.A."/>
            <person name="O'Grady P."/>
            <person name="Pachter L."/>
            <person name="Papaceit M."/>
            <person name="Parisi M.J."/>
            <person name="Parisi M."/>
            <person name="Parts L."/>
            <person name="Pedersen J.S."/>
            <person name="Pesole G."/>
            <person name="Phillippy A.M."/>
            <person name="Ponting C.P."/>
            <person name="Pop M."/>
            <person name="Porcelli D."/>
            <person name="Powell J.R."/>
            <person name="Prohaska S."/>
            <person name="Pruitt K."/>
            <person name="Puig M."/>
            <person name="Quesneville H."/>
            <person name="Ram K.R."/>
            <person name="Rand D."/>
            <person name="Rasmussen M.D."/>
            <person name="Reed L.K."/>
            <person name="Reenan R."/>
            <person name="Reily A."/>
            <person name="Remington K.A."/>
            <person name="Rieger T.T."/>
            <person name="Ritchie M.G."/>
            <person name="Robin C."/>
            <person name="Rogers Y.H."/>
            <person name="Rohde C."/>
            <person name="Rozas J."/>
            <person name="Rubenfield M.J."/>
            <person name="Ruiz A."/>
            <person name="Russo S."/>
            <person name="Salzberg S.L."/>
            <person name="Sanchez-Gracia A."/>
            <person name="Saranga D.J."/>
            <person name="Sato H."/>
            <person name="Schaeffer S.W."/>
            <person name="Schatz M.C."/>
            <person name="Schlenke T."/>
            <person name="Schwartz R."/>
            <person name="Segarra C."/>
            <person name="Singh R.S."/>
            <person name="Sirot L."/>
            <person name="Sirota M."/>
            <person name="Sisneros N.B."/>
            <person name="Smith C.D."/>
            <person name="Smith T.F."/>
            <person name="Spieth J."/>
            <person name="Stage D.E."/>
            <person name="Stark A."/>
            <person name="Stephan W."/>
            <person name="Strausberg R.L."/>
            <person name="Strempel S."/>
            <person name="Sturgill D."/>
            <person name="Sutton G."/>
            <person name="Sutton G.G."/>
            <person name="Tao W."/>
            <person name="Teichmann S."/>
            <person name="Tobari Y.N."/>
            <person name="Tomimura Y."/>
            <person name="Tsolas J.M."/>
            <person name="Valente V.L."/>
            <person name="Venter E."/>
            <person name="Venter J.C."/>
            <person name="Vicario S."/>
            <person name="Vieira F.G."/>
            <person name="Vilella A.J."/>
            <person name="Villasante A."/>
            <person name="Walenz B."/>
            <person name="Wang J."/>
            <person name="Wasserman M."/>
            <person name="Watts T."/>
            <person name="Wilson D."/>
            <person name="Wilson R.K."/>
            <person name="Wing R.A."/>
            <person name="Wolfner M.F."/>
            <person name="Wong A."/>
            <person name="Wong G.K."/>
            <person name="Wu C.I."/>
            <person name="Wu G."/>
            <person name="Yamamoto D."/>
            <person name="Yang H.P."/>
            <person name="Yang S.P."/>
            <person name="Yorke J.A."/>
            <person name="Yoshida K."/>
            <person name="Zdobnov E."/>
            <person name="Zhang P."/>
            <person name="Zhang Y."/>
            <person name="Zimin A.V."/>
            <person name="Baldwin J."/>
            <person name="Abdouelleil A."/>
            <person name="Abdulkadir J."/>
            <person name="Abebe A."/>
            <person name="Abera B."/>
            <person name="Abreu J."/>
            <person name="Acer S.C."/>
            <person name="Aftuck L."/>
            <person name="Alexander A."/>
            <person name="An P."/>
            <person name="Anderson E."/>
            <person name="Anderson S."/>
            <person name="Arachi H."/>
            <person name="Azer M."/>
            <person name="Bachantsang P."/>
            <person name="Barry A."/>
            <person name="Bayul T."/>
            <person name="Berlin A."/>
            <person name="Bessette D."/>
            <person name="Bloom T."/>
            <person name="Blye J."/>
            <person name="Boguslavskiy L."/>
            <person name="Bonnet C."/>
            <person name="Boukhgalter B."/>
            <person name="Bourzgui I."/>
            <person name="Brown A."/>
            <person name="Cahill P."/>
            <person name="Channer S."/>
            <person name="Cheshatsang Y."/>
            <person name="Chuda L."/>
            <person name="Citroen M."/>
            <person name="Collymore A."/>
            <person name="Cooke P."/>
            <person name="Costello M."/>
            <person name="D'Aco K."/>
            <person name="Daza R."/>
            <person name="De Haan G."/>
            <person name="DeGray S."/>
            <person name="DeMaso C."/>
            <person name="Dhargay N."/>
            <person name="Dooley K."/>
            <person name="Dooley E."/>
            <person name="Doricent M."/>
            <person name="Dorje P."/>
            <person name="Dorjee K."/>
            <person name="Dupes A."/>
            <person name="Elong R."/>
            <person name="Falk J."/>
            <person name="Farina A."/>
            <person name="Faro S."/>
            <person name="Ferguson D."/>
            <person name="Fisher S."/>
            <person name="Foley C.D."/>
            <person name="Franke A."/>
            <person name="Friedrich D."/>
            <person name="Gadbois L."/>
            <person name="Gearin G."/>
            <person name="Gearin C.R."/>
            <person name="Giannoukos G."/>
            <person name="Goode T."/>
            <person name="Graham J."/>
            <person name="Grandbois E."/>
            <person name="Grewal S."/>
            <person name="Gyaltsen K."/>
            <person name="Hafez N."/>
            <person name="Hagos B."/>
            <person name="Hall J."/>
            <person name="Henson C."/>
            <person name="Hollinger A."/>
            <person name="Honan T."/>
            <person name="Huard M.D."/>
            <person name="Hughes L."/>
            <person name="Hurhula B."/>
            <person name="Husby M.E."/>
            <person name="Kamat A."/>
            <person name="Kanga B."/>
            <person name="Kashin S."/>
            <person name="Khazanovich D."/>
            <person name="Kisner P."/>
            <person name="Lance K."/>
            <person name="Lara M."/>
            <person name="Lee W."/>
            <person name="Lennon N."/>
            <person name="Letendre F."/>
            <person name="LeVine R."/>
            <person name="Lipovsky A."/>
            <person name="Liu X."/>
            <person name="Liu J."/>
            <person name="Liu S."/>
            <person name="Lokyitsang T."/>
            <person name="Lokyitsang Y."/>
            <person name="Lubonja R."/>
            <person name="Lui A."/>
            <person name="MacDonald P."/>
            <person name="Magnisalis V."/>
            <person name="Maru K."/>
            <person name="Matthews C."/>
            <person name="McCusker W."/>
            <person name="McDonough S."/>
            <person name="Mehta T."/>
            <person name="Meldrim J."/>
            <person name="Meneus L."/>
            <person name="Mihai O."/>
            <person name="Mihalev A."/>
            <person name="Mihova T."/>
            <person name="Mittelman R."/>
            <person name="Mlenga V."/>
            <person name="Montmayeur A."/>
            <person name="Mulrain L."/>
            <person name="Navidi A."/>
            <person name="Naylor J."/>
            <person name="Negash T."/>
            <person name="Nguyen T."/>
            <person name="Nguyen N."/>
            <person name="Nicol R."/>
            <person name="Norbu C."/>
            <person name="Norbu N."/>
            <person name="Novod N."/>
            <person name="O'Neill B."/>
            <person name="Osman S."/>
            <person name="Markiewicz E."/>
            <person name="Oyono O.L."/>
            <person name="Patti C."/>
            <person name="Phunkhang P."/>
            <person name="Pierre F."/>
            <person name="Priest M."/>
            <person name="Raghuraman S."/>
            <person name="Rege F."/>
            <person name="Reyes R."/>
            <person name="Rise C."/>
            <person name="Rogov P."/>
            <person name="Ross K."/>
            <person name="Ryan E."/>
            <person name="Settipalli S."/>
            <person name="Shea T."/>
            <person name="Sherpa N."/>
            <person name="Shi L."/>
            <person name="Shih D."/>
            <person name="Sparrow T."/>
            <person name="Spaulding J."/>
            <person name="Stalker J."/>
            <person name="Stange-Thomann N."/>
            <person name="Stavropoulos S."/>
            <person name="Stone C."/>
            <person name="Strader C."/>
            <person name="Tesfaye S."/>
            <person name="Thomson T."/>
            <person name="Thoulutsang Y."/>
            <person name="Thoulutsang D."/>
            <person name="Topham K."/>
            <person name="Topping I."/>
            <person name="Tsamla T."/>
            <person name="Vassiliev H."/>
            <person name="Vo A."/>
            <person name="Wangchuk T."/>
            <person name="Wangdi T."/>
            <person name="Weiand M."/>
            <person name="Wilkinson J."/>
            <person name="Wilson A."/>
            <person name="Yadav S."/>
            <person name="Young G."/>
            <person name="Yu Q."/>
            <person name="Zembek L."/>
            <person name="Zhong D."/>
            <person name="Zimmer A."/>
            <person name="Zwirko Z."/>
            <person name="Jaffe D.B."/>
            <person name="Alvarez P."/>
            <person name="Brockman W."/>
            <person name="Butler J."/>
            <person name="Chin C."/>
            <person name="Gnerre S."/>
            <person name="Grabherr M."/>
            <person name="Kleber M."/>
            <person name="Mauceli E."/>
            <person name="MacCallum I."/>
        </authorList>
    </citation>
    <scope>NUCLEOTIDE SEQUENCE [LARGE SCALE GENOMIC DNA]</scope>
    <source>
        <strain evidence="19">Tucson 15287-2541.00</strain>
    </source>
</reference>
<evidence type="ECO:0000256" key="2">
    <source>
        <dbReference type="ARBA" id="ARBA00004496"/>
    </source>
</evidence>
<dbReference type="Proteomes" id="UP000001070">
    <property type="component" value="Unassembled WGS sequence"/>
</dbReference>
<dbReference type="GO" id="GO:0007165">
    <property type="term" value="P:signal transduction"/>
    <property type="evidence" value="ECO:0007669"/>
    <property type="project" value="InterPro"/>
</dbReference>
<dbReference type="SMR" id="B4IXU4"/>
<dbReference type="eggNOG" id="KOG3565">
    <property type="taxonomic scope" value="Eukaryota"/>
</dbReference>
<dbReference type="FunCoup" id="B4IXU4">
    <property type="interactions" value="809"/>
</dbReference>
<dbReference type="HOGENOM" id="CLU_023320_2_0_1"/>
<sequence>MSWGTELWLCVYLLAHSRRDDNLCAKVNSTSNTDPELFDSEVFLLGSWYFVYLSIVVAVAAAADLRLMSRNCQLSSSFGLAHSSTAQHAPVFCSLWARFEDQYDNLSIHTNKGIEVLDKYANFLRDRVAIETEYAGKLRRLVKNYQPKRKEEEDNEFTSRQAFRNLLKEVGDLAGQREVVSETLQQQIIQSVALLSKTLREDRKKCLTDGTVLQQCLSAQLSSLERAKRNYDKAYRDSDKAVENYKKADMDLNLSRAEVERYKNIMTSKNQQSDDAKNEYANQLQKTNNLQQHHYSMLLPAVFNRLQELDEKRTLGIREFIIGAADVESSVAPIIARCMEGIVKAGESINEKEDSLKVIERYQSGFTPPTDIPFEDLSKMDLSNVSNYSHSTIKGTISVRRKGVRNNILQSIFGSNKNSLTADGQKEDFSDLPPNQQRKKLVAKIAELQQRVDQETNTRDGLMKMKIVYEANSSLGNPMTVEGQLNESEHELEKLKRDLKKFQDILDKANQLQVANNSPQSHRNQLQNGHRTSRHSNGSASADDHHDADDQPDDAGSLSRSDSEDNVAQIQNGHNNNNNGSSASPESGLGTSHTSLPGSGQGSANENAIGEETCYETEVELLQPLGTCRALYPFEASSEGSIPMSEGEELQVIENDQGDGWTRVRRANNSNGWDEGFVPTSYIECTLFA</sequence>
<feature type="transmembrane region" description="Helical" evidence="14">
    <location>
        <begin position="43"/>
        <end position="63"/>
    </location>
</feature>
<feature type="domain" description="SH3" evidence="15">
    <location>
        <begin position="623"/>
        <end position="688"/>
    </location>
</feature>
<dbReference type="InterPro" id="IPR031160">
    <property type="entry name" value="F_BAR_dom"/>
</dbReference>
<evidence type="ECO:0000256" key="10">
    <source>
        <dbReference type="PROSITE-ProRule" id="PRU00192"/>
    </source>
</evidence>
<proteinExistence type="inferred from homology"/>
<feature type="coiled-coil region" evidence="12">
    <location>
        <begin position="224"/>
        <end position="279"/>
    </location>
</feature>
<evidence type="ECO:0000259" key="16">
    <source>
        <dbReference type="PROSITE" id="PS51741"/>
    </source>
</evidence>
<dbReference type="InParanoid" id="B4IXU4"/>
<feature type="domain" description="F-BAR" evidence="16">
    <location>
        <begin position="89"/>
        <end position="354"/>
    </location>
</feature>
<dbReference type="PANTHER" id="PTHR15735:SF12">
    <property type="entry name" value="CDC42-INTERACTING PROTEIN 4, ISOFORM B"/>
    <property type="match status" value="1"/>
</dbReference>
<dbReference type="InterPro" id="IPR011072">
    <property type="entry name" value="HR1_rho-bd"/>
</dbReference>
<keyword evidence="14" id="KW-0812">Transmembrane</keyword>
<keyword evidence="5" id="KW-1003">Cell membrane</keyword>
<feature type="domain" description="REM-1" evidence="17">
    <location>
        <begin position="431"/>
        <end position="508"/>
    </location>
</feature>
<evidence type="ECO:0000313" key="19">
    <source>
        <dbReference type="Proteomes" id="UP000001070"/>
    </source>
</evidence>
<dbReference type="PROSITE" id="PS51860">
    <property type="entry name" value="REM_1"/>
    <property type="match status" value="1"/>
</dbReference>
<evidence type="ECO:0000256" key="11">
    <source>
        <dbReference type="PROSITE-ProRule" id="PRU01077"/>
    </source>
</evidence>
<dbReference type="Pfam" id="PF25610">
    <property type="entry name" value="HR1_TOCA"/>
    <property type="match status" value="1"/>
</dbReference>
<dbReference type="CDD" id="cd07653">
    <property type="entry name" value="F-BAR_CIP4-like"/>
    <property type="match status" value="1"/>
</dbReference>
<evidence type="ECO:0000259" key="15">
    <source>
        <dbReference type="PROSITE" id="PS50002"/>
    </source>
</evidence>
<dbReference type="CDD" id="cd11619">
    <property type="entry name" value="HR1_CIP4-like"/>
    <property type="match status" value="1"/>
</dbReference>
<name>B4IXU4_DROGR</name>
<dbReference type="PANTHER" id="PTHR15735">
    <property type="entry name" value="FCH AND DOUBLE SH3 DOMAINS PROTEIN"/>
    <property type="match status" value="1"/>
</dbReference>
<accession>B4IXU4</accession>
<evidence type="ECO:0000256" key="5">
    <source>
        <dbReference type="ARBA" id="ARBA00022475"/>
    </source>
</evidence>
<organism evidence="19">
    <name type="scientific">Drosophila grimshawi</name>
    <name type="common">Hawaiian fruit fly</name>
    <name type="synonym">Idiomyia grimshawi</name>
    <dbReference type="NCBI Taxonomy" id="7222"/>
    <lineage>
        <taxon>Eukaryota</taxon>
        <taxon>Metazoa</taxon>
        <taxon>Ecdysozoa</taxon>
        <taxon>Arthropoda</taxon>
        <taxon>Hexapoda</taxon>
        <taxon>Insecta</taxon>
        <taxon>Pterygota</taxon>
        <taxon>Neoptera</taxon>
        <taxon>Endopterygota</taxon>
        <taxon>Diptera</taxon>
        <taxon>Brachycera</taxon>
        <taxon>Muscomorpha</taxon>
        <taxon>Ephydroidea</taxon>
        <taxon>Drosophilidae</taxon>
        <taxon>Drosophila</taxon>
        <taxon>Hawaiian Drosophila</taxon>
    </lineage>
</organism>
<feature type="compositionally biased region" description="Polar residues" evidence="13">
    <location>
        <begin position="512"/>
        <end position="530"/>
    </location>
</feature>
<dbReference type="AlphaFoldDB" id="B4IXU4"/>
<dbReference type="InterPro" id="IPR001060">
    <property type="entry name" value="FCH_dom"/>
</dbReference>
<dbReference type="SMART" id="SM00055">
    <property type="entry name" value="FCH"/>
    <property type="match status" value="1"/>
</dbReference>
<dbReference type="GO" id="GO:0005886">
    <property type="term" value="C:plasma membrane"/>
    <property type="evidence" value="ECO:0007669"/>
    <property type="project" value="UniProtKB-SubCell"/>
</dbReference>
<evidence type="ECO:0000256" key="6">
    <source>
        <dbReference type="ARBA" id="ARBA00022490"/>
    </source>
</evidence>
<dbReference type="EMBL" id="CH916366">
    <property type="protein sequence ID" value="EDV96465.1"/>
    <property type="molecule type" value="Genomic_DNA"/>
</dbReference>
<dbReference type="PROSITE" id="PS50002">
    <property type="entry name" value="SH3"/>
    <property type="match status" value="1"/>
</dbReference>
<evidence type="ECO:0000256" key="7">
    <source>
        <dbReference type="ARBA" id="ARBA00022583"/>
    </source>
</evidence>
<dbReference type="SMART" id="SM00326">
    <property type="entry name" value="SH3"/>
    <property type="match status" value="1"/>
</dbReference>
<dbReference type="InterPro" id="IPR036028">
    <property type="entry name" value="SH3-like_dom_sf"/>
</dbReference>
<comment type="subcellular location">
    <subcellularLocation>
        <location evidence="1">Cell membrane</location>
    </subcellularLocation>
    <subcellularLocation>
        <location evidence="2">Cytoplasm</location>
    </subcellularLocation>
</comment>
<dbReference type="Pfam" id="PF00611">
    <property type="entry name" value="FCH"/>
    <property type="match status" value="1"/>
</dbReference>
<dbReference type="STRING" id="7222.B4IXU4"/>
<keyword evidence="7" id="KW-0254">Endocytosis</keyword>
<keyword evidence="14" id="KW-1133">Transmembrane helix</keyword>
<dbReference type="Gene3D" id="2.30.30.40">
    <property type="entry name" value="SH3 Domains"/>
    <property type="match status" value="1"/>
</dbReference>
<keyword evidence="19" id="KW-1185">Reference proteome</keyword>
<keyword evidence="9 14" id="KW-0472">Membrane</keyword>
<evidence type="ECO:0000256" key="4">
    <source>
        <dbReference type="ARBA" id="ARBA00022443"/>
    </source>
</evidence>
<dbReference type="SUPFAM" id="SSF103657">
    <property type="entry name" value="BAR/IMD domain-like"/>
    <property type="match status" value="1"/>
</dbReference>
<dbReference type="GO" id="GO:0005737">
    <property type="term" value="C:cytoplasm"/>
    <property type="evidence" value="ECO:0007669"/>
    <property type="project" value="UniProtKB-SubCell"/>
</dbReference>
<evidence type="ECO:0000256" key="1">
    <source>
        <dbReference type="ARBA" id="ARBA00004236"/>
    </source>
</evidence>
<dbReference type="GO" id="GO:0006897">
    <property type="term" value="P:endocytosis"/>
    <property type="evidence" value="ECO:0007669"/>
    <property type="project" value="UniProtKB-KW"/>
</dbReference>
<dbReference type="OrthoDB" id="8783038at2759"/>
<evidence type="ECO:0000313" key="18">
    <source>
        <dbReference type="EMBL" id="EDV96465.1"/>
    </source>
</evidence>
<evidence type="ECO:0000256" key="13">
    <source>
        <dbReference type="SAM" id="MobiDB-lite"/>
    </source>
</evidence>
<dbReference type="CDD" id="cd11911">
    <property type="entry name" value="SH3_CIP4-like"/>
    <property type="match status" value="1"/>
</dbReference>
<dbReference type="InterPro" id="IPR001452">
    <property type="entry name" value="SH3_domain"/>
</dbReference>
<dbReference type="Gene3D" id="1.20.1270.60">
    <property type="entry name" value="Arfaptin homology (AH) domain/BAR domain"/>
    <property type="match status" value="1"/>
</dbReference>
<dbReference type="InterPro" id="IPR027267">
    <property type="entry name" value="AH/BAR_dom_sf"/>
</dbReference>
<evidence type="ECO:0000259" key="17">
    <source>
        <dbReference type="PROSITE" id="PS51860"/>
    </source>
</evidence>
<keyword evidence="6" id="KW-0963">Cytoplasm</keyword>